<comment type="caution">
    <text evidence="2">The sequence shown here is derived from an EMBL/GenBank/DDBJ whole genome shotgun (WGS) entry which is preliminary data.</text>
</comment>
<feature type="region of interest" description="Disordered" evidence="1">
    <location>
        <begin position="62"/>
        <end position="186"/>
    </location>
</feature>
<feature type="compositionally biased region" description="Basic residues" evidence="1">
    <location>
        <begin position="147"/>
        <end position="159"/>
    </location>
</feature>
<reference evidence="2" key="1">
    <citation type="submission" date="2021-11" db="EMBL/GenBank/DDBJ databases">
        <authorList>
            <person name="Herlambang A."/>
            <person name="Guo Y."/>
            <person name="Takashima Y."/>
            <person name="Nishizawa T."/>
        </authorList>
    </citation>
    <scope>NUCLEOTIDE SEQUENCE</scope>
    <source>
        <strain evidence="2">E1425</strain>
    </source>
</reference>
<protein>
    <submittedName>
        <fullName evidence="2">Uncharacterized protein</fullName>
    </submittedName>
</protein>
<feature type="compositionally biased region" description="Acidic residues" evidence="1">
    <location>
        <begin position="176"/>
        <end position="186"/>
    </location>
</feature>
<feature type="compositionally biased region" description="Basic and acidic residues" evidence="1">
    <location>
        <begin position="136"/>
        <end position="146"/>
    </location>
</feature>
<keyword evidence="3" id="KW-1185">Reference proteome</keyword>
<name>A0A9P3LYQ5_9FUNG</name>
<reference evidence="2" key="2">
    <citation type="journal article" date="2022" name="Microbiol. Resour. Announc.">
        <title>Whole-Genome Sequence of Entomortierella parvispora E1425, a Mucoromycotan Fungus Associated with Burkholderiaceae-Related Endosymbiotic Bacteria.</title>
        <authorList>
            <person name="Herlambang A."/>
            <person name="Guo Y."/>
            <person name="Takashima Y."/>
            <person name="Narisawa K."/>
            <person name="Ohta H."/>
            <person name="Nishizawa T."/>
        </authorList>
    </citation>
    <scope>NUCLEOTIDE SEQUENCE</scope>
    <source>
        <strain evidence="2">E1425</strain>
    </source>
</reference>
<evidence type="ECO:0000256" key="1">
    <source>
        <dbReference type="SAM" id="MobiDB-lite"/>
    </source>
</evidence>
<dbReference type="AlphaFoldDB" id="A0A9P3LYQ5"/>
<dbReference type="EMBL" id="BQFW01000010">
    <property type="protein sequence ID" value="GJJ75382.1"/>
    <property type="molecule type" value="Genomic_DNA"/>
</dbReference>
<dbReference type="OrthoDB" id="2440126at2759"/>
<sequence length="443" mass="49661">MPATWLISVAQGTTSQAQGCATKIVRTAIDQHTHDTINTLAGNEDGDSVQTVVQSLGISNSATTAAWTSSSNRTTTSTTAGSTDTTQTGFSSKRSDEIPGDDNLPIGNRTFLTSLEKSMTFSRSSPTKRKNAFQTRPEDHEEDVTKKKPHAKMTPRVHSKPSAASRKPLAQSHSESEEEEYEDEEDITEELAMVASCTPFAHLVSILYSKYGYTLPSGLDPHVSFPTDTTKYLYDFAKNALDNWHTCSKIDQKNCLVALSGIVNSMDPHFSTSSEVVSLCLDKNFFTVSPQQKAIFRQLKRKLGLGTMKELRALRRHCSHRRNELEESYDNDGWTTDEEDDKKEEFKIMQMMEFICEEIISRERISKTSEHEDVFVWRGLARILYEHDLVVRVGELGSSSTREDRTVVEKEFGKTDSNVRGRKIDILHQLCVQGSNKPVEMVA</sequence>
<evidence type="ECO:0000313" key="2">
    <source>
        <dbReference type="EMBL" id="GJJ75382.1"/>
    </source>
</evidence>
<evidence type="ECO:0000313" key="3">
    <source>
        <dbReference type="Proteomes" id="UP000827284"/>
    </source>
</evidence>
<gene>
    <name evidence="2" type="ORF">EMPS_07740</name>
</gene>
<accession>A0A9P3LYQ5</accession>
<dbReference type="Proteomes" id="UP000827284">
    <property type="component" value="Unassembled WGS sequence"/>
</dbReference>
<feature type="compositionally biased region" description="Low complexity" evidence="1">
    <location>
        <begin position="62"/>
        <end position="88"/>
    </location>
</feature>
<proteinExistence type="predicted"/>
<feature type="compositionally biased region" description="Polar residues" evidence="1">
    <location>
        <begin position="110"/>
        <end position="125"/>
    </location>
</feature>
<organism evidence="2 3">
    <name type="scientific">Entomortierella parvispora</name>
    <dbReference type="NCBI Taxonomy" id="205924"/>
    <lineage>
        <taxon>Eukaryota</taxon>
        <taxon>Fungi</taxon>
        <taxon>Fungi incertae sedis</taxon>
        <taxon>Mucoromycota</taxon>
        <taxon>Mortierellomycotina</taxon>
        <taxon>Mortierellomycetes</taxon>
        <taxon>Mortierellales</taxon>
        <taxon>Mortierellaceae</taxon>
        <taxon>Entomortierella</taxon>
    </lineage>
</organism>